<sequence>MDRLRGILTGRPGSRDARQPNSAEYAPLHASRDHDAIEAGARARGGDDDSSDTGGLKSAEARCSWFEYTIFALLGVAMLWAWNMFLAAAPYFASRFSSRPSIADNFQSAILTVSTIVNLALTVLLTQLQRGANYVNRIQLALLLNTVAFTLLAFSTAAFRDIAPEAYLAFLLVDVFLAAMASSLFQNGAFAFAASFGRAEYTQAIMTGQGLAGVLPALAQMISVLVAPPPRSPAENGSGGVGSGGESDSEDDPLGAAAFLYFLTAVVMSVVTFLLFVPVARRHNQKQRINITTNSALDDTETETDADGFQPPSPIRKVVPLTTLFRDLHWLAGAVAICFVATIAFFPVFTTKILSVHPYAPTPDHNSNRIFDPAVFIPLAFLCWNTGDLLGRLSTSGRFNARLRRRPLSLFLIGLARFAALPLYLLCNLHGQGAVVSSDLFYLFVVQLPFGMSNGWLASNAMMAAAESVEEQQEESGQEDSGKREAAGGFMALCLVVGLMLGSFLSFSVAGL</sequence>
<dbReference type="AlphaFoldDB" id="A0A2T2ZSV0"/>
<evidence type="ECO:0000256" key="8">
    <source>
        <dbReference type="SAM" id="Phobius"/>
    </source>
</evidence>
<keyword evidence="5 8" id="KW-1133">Transmembrane helix</keyword>
<evidence type="ECO:0000256" key="3">
    <source>
        <dbReference type="ARBA" id="ARBA00022448"/>
    </source>
</evidence>
<feature type="transmembrane region" description="Helical" evidence="8">
    <location>
        <begin position="140"/>
        <end position="160"/>
    </location>
</feature>
<feature type="transmembrane region" description="Helical" evidence="8">
    <location>
        <begin position="258"/>
        <end position="280"/>
    </location>
</feature>
<dbReference type="PIRSF" id="PIRSF016379">
    <property type="entry name" value="ENT"/>
    <property type="match status" value="1"/>
</dbReference>
<comment type="similarity">
    <text evidence="2">Belongs to the SLC29A/ENT transporter (TC 2.A.57) family.</text>
</comment>
<accession>A0A2T2ZSV0</accession>
<feature type="transmembrane region" description="Helical" evidence="8">
    <location>
        <begin position="330"/>
        <end position="350"/>
    </location>
</feature>
<feature type="transmembrane region" description="Helical" evidence="8">
    <location>
        <begin position="109"/>
        <end position="128"/>
    </location>
</feature>
<dbReference type="InterPro" id="IPR002259">
    <property type="entry name" value="Eqnu_transpt"/>
</dbReference>
<evidence type="ECO:0000256" key="7">
    <source>
        <dbReference type="SAM" id="MobiDB-lite"/>
    </source>
</evidence>
<dbReference type="GO" id="GO:0015205">
    <property type="term" value="F:nucleobase transmembrane transporter activity"/>
    <property type="evidence" value="ECO:0007669"/>
    <property type="project" value="TreeGrafter"/>
</dbReference>
<name>A0A2T2ZSV0_9PEZI</name>
<evidence type="ECO:0000313" key="9">
    <source>
        <dbReference type="EMBL" id="PSR75462.1"/>
    </source>
</evidence>
<comment type="subcellular location">
    <subcellularLocation>
        <location evidence="1">Membrane</location>
        <topology evidence="1">Multi-pass membrane protein</topology>
    </subcellularLocation>
</comment>
<evidence type="ECO:0000313" key="10">
    <source>
        <dbReference type="Proteomes" id="UP000241462"/>
    </source>
</evidence>
<gene>
    <name evidence="9" type="ORF">BD289DRAFT_447652</name>
</gene>
<dbReference type="InParanoid" id="A0A2T2ZSV0"/>
<dbReference type="STRING" id="2025994.A0A2T2ZSV0"/>
<dbReference type="GO" id="GO:0000329">
    <property type="term" value="C:fungal-type vacuole membrane"/>
    <property type="evidence" value="ECO:0007669"/>
    <property type="project" value="TreeGrafter"/>
</dbReference>
<feature type="transmembrane region" description="Helical" evidence="8">
    <location>
        <begin position="408"/>
        <end position="426"/>
    </location>
</feature>
<feature type="transmembrane region" description="Helical" evidence="8">
    <location>
        <begin position="204"/>
        <end position="227"/>
    </location>
</feature>
<dbReference type="GO" id="GO:0034257">
    <property type="term" value="F:nicotinamide riboside transmembrane transporter activity"/>
    <property type="evidence" value="ECO:0007669"/>
    <property type="project" value="TreeGrafter"/>
</dbReference>
<keyword evidence="3" id="KW-0813">Transport</keyword>
<keyword evidence="6 8" id="KW-0472">Membrane</keyword>
<dbReference type="InterPro" id="IPR036259">
    <property type="entry name" value="MFS_trans_sf"/>
</dbReference>
<reference evidence="9 10" key="1">
    <citation type="journal article" date="2018" name="Mycol. Prog.">
        <title>Coniella lustricola, a new species from submerged detritus.</title>
        <authorList>
            <person name="Raudabaugh D.B."/>
            <person name="Iturriaga T."/>
            <person name="Carver A."/>
            <person name="Mondo S."/>
            <person name="Pangilinan J."/>
            <person name="Lipzen A."/>
            <person name="He G."/>
            <person name="Amirebrahimi M."/>
            <person name="Grigoriev I.V."/>
            <person name="Miller A.N."/>
        </authorList>
    </citation>
    <scope>NUCLEOTIDE SEQUENCE [LARGE SCALE GENOMIC DNA]</scope>
    <source>
        <strain evidence="9 10">B22-T-1</strain>
    </source>
</reference>
<dbReference type="Pfam" id="PF01733">
    <property type="entry name" value="Nucleoside_tran"/>
    <property type="match status" value="1"/>
</dbReference>
<feature type="region of interest" description="Disordered" evidence="7">
    <location>
        <begin position="1"/>
        <end position="23"/>
    </location>
</feature>
<keyword evidence="10" id="KW-1185">Reference proteome</keyword>
<feature type="transmembrane region" description="Helical" evidence="8">
    <location>
        <begin position="65"/>
        <end position="89"/>
    </location>
</feature>
<evidence type="ECO:0000256" key="4">
    <source>
        <dbReference type="ARBA" id="ARBA00022692"/>
    </source>
</evidence>
<feature type="transmembrane region" description="Helical" evidence="8">
    <location>
        <begin position="370"/>
        <end position="387"/>
    </location>
</feature>
<feature type="transmembrane region" description="Helical" evidence="8">
    <location>
        <begin position="441"/>
        <end position="465"/>
    </location>
</feature>
<evidence type="ECO:0000256" key="2">
    <source>
        <dbReference type="ARBA" id="ARBA00007965"/>
    </source>
</evidence>
<dbReference type="Proteomes" id="UP000241462">
    <property type="component" value="Unassembled WGS sequence"/>
</dbReference>
<dbReference type="SUPFAM" id="SSF103473">
    <property type="entry name" value="MFS general substrate transporter"/>
    <property type="match status" value="1"/>
</dbReference>
<dbReference type="EMBL" id="KZ678762">
    <property type="protein sequence ID" value="PSR75462.1"/>
    <property type="molecule type" value="Genomic_DNA"/>
</dbReference>
<feature type="transmembrane region" description="Helical" evidence="8">
    <location>
        <begin position="486"/>
        <end position="510"/>
    </location>
</feature>
<proteinExistence type="inferred from homology"/>
<evidence type="ECO:0000256" key="5">
    <source>
        <dbReference type="ARBA" id="ARBA00022989"/>
    </source>
</evidence>
<evidence type="ECO:0000256" key="1">
    <source>
        <dbReference type="ARBA" id="ARBA00004141"/>
    </source>
</evidence>
<dbReference type="PANTHER" id="PTHR10332:SF88">
    <property type="entry name" value="EQUILIBRATIVE NUCLEOSIDE TRANSPORTER 1, ISOFORM A"/>
    <property type="match status" value="1"/>
</dbReference>
<organism evidence="9 10">
    <name type="scientific">Coniella lustricola</name>
    <dbReference type="NCBI Taxonomy" id="2025994"/>
    <lineage>
        <taxon>Eukaryota</taxon>
        <taxon>Fungi</taxon>
        <taxon>Dikarya</taxon>
        <taxon>Ascomycota</taxon>
        <taxon>Pezizomycotina</taxon>
        <taxon>Sordariomycetes</taxon>
        <taxon>Sordariomycetidae</taxon>
        <taxon>Diaporthales</taxon>
        <taxon>Schizoparmaceae</taxon>
        <taxon>Coniella</taxon>
    </lineage>
</organism>
<evidence type="ECO:0000256" key="6">
    <source>
        <dbReference type="ARBA" id="ARBA00023136"/>
    </source>
</evidence>
<dbReference type="PRINTS" id="PR01130">
    <property type="entry name" value="DERENTRNSPRT"/>
</dbReference>
<dbReference type="PANTHER" id="PTHR10332">
    <property type="entry name" value="EQUILIBRATIVE NUCLEOSIDE TRANSPORTER"/>
    <property type="match status" value="1"/>
</dbReference>
<dbReference type="FunCoup" id="A0A2T2ZSV0">
    <property type="interactions" value="248"/>
</dbReference>
<protein>
    <submittedName>
        <fullName evidence="9">Nucleoside transporter-domain-containing protein</fullName>
    </submittedName>
</protein>
<feature type="transmembrane region" description="Helical" evidence="8">
    <location>
        <begin position="166"/>
        <end position="192"/>
    </location>
</feature>
<dbReference type="OrthoDB" id="46396at2759"/>
<keyword evidence="4 8" id="KW-0812">Transmembrane</keyword>
<dbReference type="GO" id="GO:0005886">
    <property type="term" value="C:plasma membrane"/>
    <property type="evidence" value="ECO:0007669"/>
    <property type="project" value="TreeGrafter"/>
</dbReference>